<organism evidence="3 4">
    <name type="scientific">Microcystis aeruginosa G11-04</name>
    <dbReference type="NCBI Taxonomy" id="2685956"/>
    <lineage>
        <taxon>Bacteria</taxon>
        <taxon>Bacillati</taxon>
        <taxon>Cyanobacteriota</taxon>
        <taxon>Cyanophyceae</taxon>
        <taxon>Oscillatoriophycideae</taxon>
        <taxon>Chroococcales</taxon>
        <taxon>Microcystaceae</taxon>
        <taxon>Microcystis</taxon>
    </lineage>
</organism>
<name>A0A966FWG3_MICAE</name>
<protein>
    <submittedName>
        <fullName evidence="3">NAD(P)-dependent oxidoreductase</fullName>
    </submittedName>
</protein>
<evidence type="ECO:0000313" key="4">
    <source>
        <dbReference type="Proteomes" id="UP000799330"/>
    </source>
</evidence>
<sequence>MIENKLLITGATGLPGGFFMERLASTKPEIEIHCLIRPTSDRSMLDSLGLPIIYHIGDSSIPETWQQIFSENNFQTIIHLVQLRQVPTILNSLKKFQQTPRLIIIGTTGVYSKYNEYSAEYKKAESYLQQYAASYCILRPTMIYGSPQDKNLHKLIKFCHRYGFFPIFGSGDNLLQPVHADDIAQMLLKVWECPNIKGAYDLSGGSIVSFRQLILLVEKLLGKSVRSLSFPLKFGIWSATLLENTLGKKSPVRREQILRLQEDKAYSHEEAKRDLGFTPRTLEVGLQQEIELMRSQGII</sequence>
<reference evidence="3" key="1">
    <citation type="journal article" date="2019" name="Mol. Ecol.">
        <title>Genome evolution and host-microbiome shifts correspond with intraspecific niche divergence within harmful algal bloom-forming Microcystis aeruginosa.</title>
        <authorList>
            <person name="Jackrel S.L."/>
            <person name="White J.D."/>
            <person name="Evans J.T."/>
            <person name="Buffin K."/>
            <person name="Hayden K."/>
            <person name="Sarnelle O."/>
            <person name="Denef V.J."/>
        </authorList>
    </citation>
    <scope>NUCLEOTIDE SEQUENCE</scope>
    <source>
        <strain evidence="3">G11-04</strain>
    </source>
</reference>
<evidence type="ECO:0000256" key="1">
    <source>
        <dbReference type="ARBA" id="ARBA00007637"/>
    </source>
</evidence>
<dbReference type="Pfam" id="PF01370">
    <property type="entry name" value="Epimerase"/>
    <property type="match status" value="1"/>
</dbReference>
<dbReference type="SUPFAM" id="SSF51735">
    <property type="entry name" value="NAD(P)-binding Rossmann-fold domains"/>
    <property type="match status" value="1"/>
</dbReference>
<feature type="domain" description="NAD-dependent epimerase/dehydratase" evidence="2">
    <location>
        <begin position="7"/>
        <end position="193"/>
    </location>
</feature>
<evidence type="ECO:0000313" key="3">
    <source>
        <dbReference type="EMBL" id="NCS55607.1"/>
    </source>
</evidence>
<accession>A0A966FWG3</accession>
<dbReference type="EMBL" id="JAADAI010000008">
    <property type="protein sequence ID" value="NCS55607.1"/>
    <property type="molecule type" value="Genomic_DNA"/>
</dbReference>
<dbReference type="Proteomes" id="UP000799330">
    <property type="component" value="Unassembled WGS sequence"/>
</dbReference>
<dbReference type="Gene3D" id="3.40.50.720">
    <property type="entry name" value="NAD(P)-binding Rossmann-like Domain"/>
    <property type="match status" value="1"/>
</dbReference>
<dbReference type="InterPro" id="IPR036291">
    <property type="entry name" value="NAD(P)-bd_dom_sf"/>
</dbReference>
<gene>
    <name evidence="3" type="ORF">GPJ16_01005</name>
</gene>
<dbReference type="AlphaFoldDB" id="A0A966FWG3"/>
<proteinExistence type="inferred from homology"/>
<comment type="caution">
    <text evidence="3">The sequence shown here is derived from an EMBL/GenBank/DDBJ whole genome shotgun (WGS) entry which is preliminary data.</text>
</comment>
<dbReference type="InterPro" id="IPR001509">
    <property type="entry name" value="Epimerase_deHydtase"/>
</dbReference>
<dbReference type="PANTHER" id="PTHR43000">
    <property type="entry name" value="DTDP-D-GLUCOSE 4,6-DEHYDRATASE-RELATED"/>
    <property type="match status" value="1"/>
</dbReference>
<comment type="similarity">
    <text evidence="1">Belongs to the NAD(P)-dependent epimerase/dehydratase family.</text>
</comment>
<evidence type="ECO:0000259" key="2">
    <source>
        <dbReference type="Pfam" id="PF01370"/>
    </source>
</evidence>